<keyword evidence="3" id="KW-1185">Reference proteome</keyword>
<comment type="similarity">
    <text evidence="1">Belongs to the PP2C family.</text>
</comment>
<accession>A0A6A6M923</accession>
<keyword evidence="1" id="KW-0464">Manganese</keyword>
<dbReference type="Proteomes" id="UP000467840">
    <property type="component" value="Chromosome 14"/>
</dbReference>
<dbReference type="PANTHER" id="PTHR12320">
    <property type="entry name" value="PROTEIN PHOSPHATASE 2C"/>
    <property type="match status" value="1"/>
</dbReference>
<evidence type="ECO:0000313" key="2">
    <source>
        <dbReference type="EMBL" id="KAF2309028.1"/>
    </source>
</evidence>
<keyword evidence="1" id="KW-0904">Protein phosphatase</keyword>
<dbReference type="InterPro" id="IPR039123">
    <property type="entry name" value="PPTC7"/>
</dbReference>
<name>A0A6A6M923_HEVBR</name>
<comment type="cofactor">
    <cofactor evidence="1">
        <name>Mg(2+)</name>
        <dbReference type="ChEBI" id="CHEBI:18420"/>
    </cofactor>
</comment>
<comment type="catalytic activity">
    <reaction evidence="1">
        <text>O-phospho-L-threonyl-[protein] + H2O = L-threonyl-[protein] + phosphate</text>
        <dbReference type="Rhea" id="RHEA:47004"/>
        <dbReference type="Rhea" id="RHEA-COMP:11060"/>
        <dbReference type="Rhea" id="RHEA-COMP:11605"/>
        <dbReference type="ChEBI" id="CHEBI:15377"/>
        <dbReference type="ChEBI" id="CHEBI:30013"/>
        <dbReference type="ChEBI" id="CHEBI:43474"/>
        <dbReference type="ChEBI" id="CHEBI:61977"/>
        <dbReference type="EC" id="3.1.3.16"/>
    </reaction>
</comment>
<comment type="caution">
    <text evidence="2">The sequence shown here is derived from an EMBL/GenBank/DDBJ whole genome shotgun (WGS) entry which is preliminary data.</text>
</comment>
<dbReference type="GO" id="GO:0009507">
    <property type="term" value="C:chloroplast"/>
    <property type="evidence" value="ECO:0007669"/>
    <property type="project" value="TreeGrafter"/>
</dbReference>
<dbReference type="PANTHER" id="PTHR12320:SF1">
    <property type="entry name" value="PROTEIN PHOSPHATASE PTC7 HOMOLOG"/>
    <property type="match status" value="1"/>
</dbReference>
<dbReference type="EMBL" id="JAAGAX010000006">
    <property type="protein sequence ID" value="KAF2309028.1"/>
    <property type="molecule type" value="Genomic_DNA"/>
</dbReference>
<gene>
    <name evidence="2" type="ORF">GH714_000177</name>
</gene>
<evidence type="ECO:0000313" key="3">
    <source>
        <dbReference type="Proteomes" id="UP000467840"/>
    </source>
</evidence>
<dbReference type="EC" id="3.1.3.16" evidence="1"/>
<comment type="cofactor">
    <cofactor evidence="1">
        <name>Mn(2+)</name>
        <dbReference type="ChEBI" id="CHEBI:29035"/>
    </cofactor>
</comment>
<keyword evidence="1" id="KW-0460">Magnesium</keyword>
<evidence type="ECO:0000256" key="1">
    <source>
        <dbReference type="RuleBase" id="RU366020"/>
    </source>
</evidence>
<proteinExistence type="inferred from homology"/>
<reference evidence="2 3" key="1">
    <citation type="journal article" date="2020" name="Mol. Plant">
        <title>The Chromosome-Based Rubber Tree Genome Provides New Insights into Spurge Genome Evolution and Rubber Biosynthesis.</title>
        <authorList>
            <person name="Liu J."/>
            <person name="Shi C."/>
            <person name="Shi C.C."/>
            <person name="Li W."/>
            <person name="Zhang Q.J."/>
            <person name="Zhang Y."/>
            <person name="Li K."/>
            <person name="Lu H.F."/>
            <person name="Shi C."/>
            <person name="Zhu S.T."/>
            <person name="Xiao Z.Y."/>
            <person name="Nan H."/>
            <person name="Yue Y."/>
            <person name="Zhu X.G."/>
            <person name="Wu Y."/>
            <person name="Hong X.N."/>
            <person name="Fan G.Y."/>
            <person name="Tong Y."/>
            <person name="Zhang D."/>
            <person name="Mao C.L."/>
            <person name="Liu Y.L."/>
            <person name="Hao S.J."/>
            <person name="Liu W.Q."/>
            <person name="Lv M.Q."/>
            <person name="Zhang H.B."/>
            <person name="Liu Y."/>
            <person name="Hu-Tang G.R."/>
            <person name="Wang J.P."/>
            <person name="Wang J.H."/>
            <person name="Sun Y.H."/>
            <person name="Ni S.B."/>
            <person name="Chen W.B."/>
            <person name="Zhang X.C."/>
            <person name="Jiao Y.N."/>
            <person name="Eichler E.E."/>
            <person name="Li G.H."/>
            <person name="Liu X."/>
            <person name="Gao L.Z."/>
        </authorList>
    </citation>
    <scope>NUCLEOTIDE SEQUENCE [LARGE SCALE GENOMIC DNA]</scope>
    <source>
        <strain evidence="3">cv. GT1</strain>
        <tissue evidence="2">Leaf</tissue>
    </source>
</reference>
<dbReference type="GO" id="GO:0004722">
    <property type="term" value="F:protein serine/threonine phosphatase activity"/>
    <property type="evidence" value="ECO:0007669"/>
    <property type="project" value="UniProtKB-EC"/>
</dbReference>
<comment type="catalytic activity">
    <reaction evidence="1">
        <text>O-phospho-L-seryl-[protein] + H2O = L-seryl-[protein] + phosphate</text>
        <dbReference type="Rhea" id="RHEA:20629"/>
        <dbReference type="Rhea" id="RHEA-COMP:9863"/>
        <dbReference type="Rhea" id="RHEA-COMP:11604"/>
        <dbReference type="ChEBI" id="CHEBI:15377"/>
        <dbReference type="ChEBI" id="CHEBI:29999"/>
        <dbReference type="ChEBI" id="CHEBI:43474"/>
        <dbReference type="ChEBI" id="CHEBI:83421"/>
        <dbReference type="EC" id="3.1.3.16"/>
    </reaction>
</comment>
<protein>
    <recommendedName>
        <fullName evidence="1">Protein phosphatase</fullName>
        <ecNumber evidence="1">3.1.3.16</ecNumber>
    </recommendedName>
</protein>
<keyword evidence="1" id="KW-0378">Hydrolase</keyword>
<keyword evidence="1" id="KW-0479">Metal-binding</keyword>
<organism evidence="2 3">
    <name type="scientific">Hevea brasiliensis</name>
    <name type="common">Para rubber tree</name>
    <name type="synonym">Siphonia brasiliensis</name>
    <dbReference type="NCBI Taxonomy" id="3981"/>
    <lineage>
        <taxon>Eukaryota</taxon>
        <taxon>Viridiplantae</taxon>
        <taxon>Streptophyta</taxon>
        <taxon>Embryophyta</taxon>
        <taxon>Tracheophyta</taxon>
        <taxon>Spermatophyta</taxon>
        <taxon>Magnoliopsida</taxon>
        <taxon>eudicotyledons</taxon>
        <taxon>Gunneridae</taxon>
        <taxon>Pentapetalae</taxon>
        <taxon>rosids</taxon>
        <taxon>fabids</taxon>
        <taxon>Malpighiales</taxon>
        <taxon>Euphorbiaceae</taxon>
        <taxon>Crotonoideae</taxon>
        <taxon>Micrandreae</taxon>
        <taxon>Hevea</taxon>
    </lineage>
</organism>
<dbReference type="AlphaFoldDB" id="A0A6A6M923"/>
<sequence length="243" mass="26138">MHKESTHNTVDEESTHIVIDEEPTPKAVDEERTRVAVDEETINVEVVESSKMLEGNLPSSNWVEEIAGGDYSCNNADMVVPHVEESQMRVATLPMEEISMSGFFMFCGAASLHIPLRLNCFGSFYFAGTNAGLYAQELINNCGKIVVDSKSTLITNPVQVLDKAAMETKSLGSSTALVAYFDGQEIAELLAASAQEVGQSSSIRSPFADAAQAAGYVGYTGGKLDDVTVILSLVQKRSTSTVQ</sequence>
<dbReference type="GO" id="GO:0046872">
    <property type="term" value="F:metal ion binding"/>
    <property type="evidence" value="ECO:0007669"/>
    <property type="project" value="UniProtKB-UniRule"/>
</dbReference>